<accession>A0A1S1K901</accession>
<dbReference type="Proteomes" id="UP000179636">
    <property type="component" value="Unassembled WGS sequence"/>
</dbReference>
<organism evidence="1 2">
    <name type="scientific">Mycobacterium syngnathidarum</name>
    <dbReference type="NCBI Taxonomy" id="1908205"/>
    <lineage>
        <taxon>Bacteria</taxon>
        <taxon>Bacillati</taxon>
        <taxon>Actinomycetota</taxon>
        <taxon>Actinomycetes</taxon>
        <taxon>Mycobacteriales</taxon>
        <taxon>Mycobacteriaceae</taxon>
        <taxon>Mycobacterium</taxon>
    </lineage>
</organism>
<proteinExistence type="predicted"/>
<evidence type="ECO:0008006" key="3">
    <source>
        <dbReference type="Google" id="ProtNLM"/>
    </source>
</evidence>
<dbReference type="AlphaFoldDB" id="A0A1S1K901"/>
<protein>
    <recommendedName>
        <fullName evidence="3">ESX-1 secretion-associated protein EspA/EspE-like domain-containing protein</fullName>
    </recommendedName>
</protein>
<dbReference type="STRING" id="1908205.BKG60_05165"/>
<reference evidence="1 2" key="1">
    <citation type="submission" date="2016-10" db="EMBL/GenBank/DDBJ databases">
        <title>Evaluation of Human, Animal and Environmental Mycobacterium chelonae Isolates by Core Genome Phylogenomic Analysis, Targeted Gene Comparison, and Anti-microbial Susceptibility Patterns: A Tale of Mistaken Identities.</title>
        <authorList>
            <person name="Fogelson S.B."/>
            <person name="Camus A.C."/>
            <person name="Lorenz W."/>
            <person name="Vasireddy R."/>
            <person name="Vasireddy S."/>
            <person name="Smith T."/>
            <person name="Brown-Elliott B.A."/>
            <person name="Wallace R.J.Jr."/>
            <person name="Hasan N.A."/>
            <person name="Reischl U."/>
            <person name="Sanchez S."/>
        </authorList>
    </citation>
    <scope>NUCLEOTIDE SEQUENCE [LARGE SCALE GENOMIC DNA]</scope>
    <source>
        <strain evidence="1 2">24999</strain>
    </source>
</reference>
<accession>A0A1Q9WFA5</accession>
<sequence>MSPASGSSGGLPTRSQIENWSTSHLTEAAATWRQAATRSENTFEEHLQNIASPGGTTWDGDAKDAALDRVTADVAVVGRQGGVLREAADLADNGDHDINAAIDKAAEAITTAENNGFSVAENLKVTDARKYDITTIVGRNRALAEHAEDIRWSAEQLVSTAALVGKRLHAKAVELEEIRFDGDSKNHLVQAVDYKLGPPRLGDLPETPGQDGWDNLSPFGVPRQPKDSIEGGGRWEIDYDHPYQGNGLPPGPPQVKPWHRDFPSPVIGPPSGFKNVVEPPPNGWGATPGWNLQEAYTFRVVGEGFDGAAGHAQWVQRDGNWYPATWVGYQFEAEHKYVLIPQNDGAGLMRPFWGAGVWAPIEPRDIGRVWATNPSLHLYIPNPYGGNHEFPGDSTNMRGS</sequence>
<name>A0A1S1K901_9MYCO</name>
<keyword evidence="2" id="KW-1185">Reference proteome</keyword>
<dbReference type="EMBL" id="MLHV01000006">
    <property type="protein sequence ID" value="OHU01477.1"/>
    <property type="molecule type" value="Genomic_DNA"/>
</dbReference>
<evidence type="ECO:0000313" key="2">
    <source>
        <dbReference type="Proteomes" id="UP000179636"/>
    </source>
</evidence>
<gene>
    <name evidence="1" type="ORF">BKG61_08120</name>
</gene>
<evidence type="ECO:0000313" key="1">
    <source>
        <dbReference type="EMBL" id="OHU01477.1"/>
    </source>
</evidence>
<comment type="caution">
    <text evidence="1">The sequence shown here is derived from an EMBL/GenBank/DDBJ whole genome shotgun (WGS) entry which is preliminary data.</text>
</comment>